<dbReference type="AlphaFoldDB" id="A0A5E6WYJ1"/>
<dbReference type="EMBL" id="OZ024668">
    <property type="protein sequence ID" value="CAK9889644.1"/>
    <property type="molecule type" value="Genomic_DNA"/>
</dbReference>
<organism evidence="2">
    <name type="scientific">Pseudomonas fluorescens</name>
    <dbReference type="NCBI Taxonomy" id="294"/>
    <lineage>
        <taxon>Bacteria</taxon>
        <taxon>Pseudomonadati</taxon>
        <taxon>Pseudomonadota</taxon>
        <taxon>Gammaproteobacteria</taxon>
        <taxon>Pseudomonadales</taxon>
        <taxon>Pseudomonadaceae</taxon>
        <taxon>Pseudomonas</taxon>
    </lineage>
</organism>
<dbReference type="RefSeq" id="WP_150777031.1">
    <property type="nucleotide sequence ID" value="NZ_OZ024668.1"/>
</dbReference>
<dbReference type="Proteomes" id="UP000326595">
    <property type="component" value="Chromosome"/>
</dbReference>
<evidence type="ECO:0000313" key="1">
    <source>
        <dbReference type="EMBL" id="CAK9889644.1"/>
    </source>
</evidence>
<protein>
    <submittedName>
        <fullName evidence="2">Uncharacterized protein</fullName>
    </submittedName>
</protein>
<name>A0A5E6WYJ1_PSEFL</name>
<evidence type="ECO:0000313" key="3">
    <source>
        <dbReference type="Proteomes" id="UP000326595"/>
    </source>
</evidence>
<accession>A0A5E6WYJ1</accession>
<dbReference type="Pfam" id="PF15561">
    <property type="entry name" value="Imm15"/>
    <property type="match status" value="1"/>
</dbReference>
<sequence length="189" mass="21560">MITAGAYPKMIMTDLYSSIISKEPYNDLDVFFLGHESFEEIPLISRYSRLDPLAAALGDSNALDFLIGLSVFLINSITTLARSKNINESELFVAITFTDFSTSSENPHIIPNIFIYPNKSKNHQFQKALKNNNPNNKSVELATIQEHFSRCNLKSSFTFYESRFFDDACNEDIIRIFAVPKRSRKKIAR</sequence>
<dbReference type="InterPro" id="IPR028264">
    <property type="entry name" value="Imm15"/>
</dbReference>
<gene>
    <name evidence="1" type="ORF">PS652_02473</name>
    <name evidence="2" type="ORF">PS652_04950</name>
</gene>
<evidence type="ECO:0000313" key="2">
    <source>
        <dbReference type="EMBL" id="VVN33041.1"/>
    </source>
</evidence>
<reference evidence="1 3" key="2">
    <citation type="submission" date="2024-03" db="EMBL/GenBank/DDBJ databases">
        <authorList>
            <person name="Alaster D. Moffat"/>
            <person name="Govind Chandra"/>
            <person name="Andrew W. Truman"/>
        </authorList>
    </citation>
    <scope>NUCLEOTIDE SEQUENCE [LARGE SCALE GENOMIC DNA]</scope>
    <source>
        <strain evidence="1">PS652</strain>
    </source>
</reference>
<proteinExistence type="predicted"/>
<dbReference type="EMBL" id="CABVHG010000042">
    <property type="protein sequence ID" value="VVN33041.1"/>
    <property type="molecule type" value="Genomic_DNA"/>
</dbReference>
<reference evidence="2" key="1">
    <citation type="submission" date="2019-09" db="EMBL/GenBank/DDBJ databases">
        <authorList>
            <person name="Chandra G."/>
            <person name="Truman W A."/>
        </authorList>
    </citation>
    <scope>NUCLEOTIDE SEQUENCE [LARGE SCALE GENOMIC DNA]</scope>
    <source>
        <strain evidence="2">PS652</strain>
    </source>
</reference>